<evidence type="ECO:0000313" key="2">
    <source>
        <dbReference type="Proteomes" id="UP000814140"/>
    </source>
</evidence>
<comment type="caution">
    <text evidence="1">The sequence shown here is derived from an EMBL/GenBank/DDBJ whole genome shotgun (WGS) entry which is preliminary data.</text>
</comment>
<protein>
    <submittedName>
        <fullName evidence="1">D-lactaldehyde dehydrogenase</fullName>
    </submittedName>
</protein>
<reference evidence="1" key="2">
    <citation type="journal article" date="2022" name="New Phytol.">
        <title>Evolutionary transition to the ectomycorrhizal habit in the genomes of a hyperdiverse lineage of mushroom-forming fungi.</title>
        <authorList>
            <person name="Looney B."/>
            <person name="Miyauchi S."/>
            <person name="Morin E."/>
            <person name="Drula E."/>
            <person name="Courty P.E."/>
            <person name="Kohler A."/>
            <person name="Kuo A."/>
            <person name="LaButti K."/>
            <person name="Pangilinan J."/>
            <person name="Lipzen A."/>
            <person name="Riley R."/>
            <person name="Andreopoulos W."/>
            <person name="He G."/>
            <person name="Johnson J."/>
            <person name="Nolan M."/>
            <person name="Tritt A."/>
            <person name="Barry K.W."/>
            <person name="Grigoriev I.V."/>
            <person name="Nagy L.G."/>
            <person name="Hibbett D."/>
            <person name="Henrissat B."/>
            <person name="Matheny P.B."/>
            <person name="Labbe J."/>
            <person name="Martin F.M."/>
        </authorList>
    </citation>
    <scope>NUCLEOTIDE SEQUENCE</scope>
    <source>
        <strain evidence="1">HHB10654</strain>
    </source>
</reference>
<reference evidence="1" key="1">
    <citation type="submission" date="2021-03" db="EMBL/GenBank/DDBJ databases">
        <authorList>
            <consortium name="DOE Joint Genome Institute"/>
            <person name="Ahrendt S."/>
            <person name="Looney B.P."/>
            <person name="Miyauchi S."/>
            <person name="Morin E."/>
            <person name="Drula E."/>
            <person name="Courty P.E."/>
            <person name="Chicoki N."/>
            <person name="Fauchery L."/>
            <person name="Kohler A."/>
            <person name="Kuo A."/>
            <person name="Labutti K."/>
            <person name="Pangilinan J."/>
            <person name="Lipzen A."/>
            <person name="Riley R."/>
            <person name="Andreopoulos W."/>
            <person name="He G."/>
            <person name="Johnson J."/>
            <person name="Barry K.W."/>
            <person name="Grigoriev I.V."/>
            <person name="Nagy L."/>
            <person name="Hibbett D."/>
            <person name="Henrissat B."/>
            <person name="Matheny P.B."/>
            <person name="Labbe J."/>
            <person name="Martin F."/>
        </authorList>
    </citation>
    <scope>NUCLEOTIDE SEQUENCE</scope>
    <source>
        <strain evidence="1">HHB10654</strain>
    </source>
</reference>
<accession>A0ACB8SU71</accession>
<proteinExistence type="predicted"/>
<gene>
    <name evidence="1" type="ORF">BV25DRAFT_1918592</name>
</gene>
<dbReference type="EMBL" id="MU277227">
    <property type="protein sequence ID" value="KAI0059356.1"/>
    <property type="molecule type" value="Genomic_DNA"/>
</dbReference>
<organism evidence="1 2">
    <name type="scientific">Artomyces pyxidatus</name>
    <dbReference type="NCBI Taxonomy" id="48021"/>
    <lineage>
        <taxon>Eukaryota</taxon>
        <taxon>Fungi</taxon>
        <taxon>Dikarya</taxon>
        <taxon>Basidiomycota</taxon>
        <taxon>Agaricomycotina</taxon>
        <taxon>Agaricomycetes</taxon>
        <taxon>Russulales</taxon>
        <taxon>Auriscalpiaceae</taxon>
        <taxon>Artomyces</taxon>
    </lineage>
</organism>
<keyword evidence="2" id="KW-1185">Reference proteome</keyword>
<evidence type="ECO:0000313" key="1">
    <source>
        <dbReference type="EMBL" id="KAI0059356.1"/>
    </source>
</evidence>
<sequence>MPSVLPPSKVLVSGANGDVAIWVVRKLLEAGYLVRGTVRSESKGAHLKHIFAEYDVDGIHFKDGTLDEAVKGVDLVAMSRLRSTLRQRNLMNSLSLLCEGHSSYWNPSSVKRMIVTSSVVAVLHQAEYPIVFNESDWNDFAAEDAKVKGSAAGSYPIYQASKVLAEKATWEYFEKNKANASWDLVTIAPPWVFGPPIHELKSVDELNASQVKVLLCIAGKPLVTQQGLEQQGTWSDVRTVASAHEVAAQKEEAGGERIVVNTGTSIWQDVLDAANAVQPPPFGNIPVGNPGLGKSVSYDIQYDTSKEARILGLKHIPLEQMVADSIADFAARGYAQ</sequence>
<dbReference type="Proteomes" id="UP000814140">
    <property type="component" value="Unassembled WGS sequence"/>
</dbReference>
<name>A0ACB8SU71_9AGAM</name>